<dbReference type="Gene3D" id="3.30.565.10">
    <property type="entry name" value="Histidine kinase-like ATPase, C-terminal domain"/>
    <property type="match status" value="1"/>
</dbReference>
<evidence type="ECO:0000256" key="5">
    <source>
        <dbReference type="ARBA" id="ARBA00022777"/>
    </source>
</evidence>
<dbReference type="Pfam" id="PF02518">
    <property type="entry name" value="HATPase_c"/>
    <property type="match status" value="1"/>
</dbReference>
<sequence>MLLAIGCAWLVIELGIIHPIGRLTERAKALSRTVQAADGLRIVRRTNGLSWLVKSFGQWGIFRPMVQRLRSREAARSARPNGTLEHFDLADLRGSDELGILANCLDDLLQRVKEDAVRERIRAEQEKELWHAVGHEIMSPLQSLLAIHGNPEDPSHRYISRMQQAVRVLYGSASPSEAFQSTAFQVQAIDLAEFLPNVAEHAGIADVRCALVDGPVPVHADEYPLEDVFSHVLKNADRYRRPGTPITLALENAERTATVTIHNVGAPIPDELIDKIFEYGVSEQPEAGARGNRGQGLFVARTYMAKMGGTISARNVEDGVSFLLTLQRVRSRQAR</sequence>
<dbReference type="InterPro" id="IPR036890">
    <property type="entry name" value="HATPase_C_sf"/>
</dbReference>
<gene>
    <name evidence="8" type="ORF">E4Q08_13950</name>
</gene>
<keyword evidence="4" id="KW-0547">Nucleotide-binding</keyword>
<dbReference type="EMBL" id="SPMX01000039">
    <property type="protein sequence ID" value="NMQ06273.1"/>
    <property type="molecule type" value="Genomic_DNA"/>
</dbReference>
<dbReference type="Proteomes" id="UP000886469">
    <property type="component" value="Unassembled WGS sequence"/>
</dbReference>
<evidence type="ECO:0000256" key="1">
    <source>
        <dbReference type="ARBA" id="ARBA00000085"/>
    </source>
</evidence>
<keyword evidence="5 8" id="KW-0418">Kinase</keyword>
<keyword evidence="6" id="KW-0067">ATP-binding</keyword>
<keyword evidence="9" id="KW-1185">Reference proteome</keyword>
<evidence type="ECO:0000256" key="2">
    <source>
        <dbReference type="ARBA" id="ARBA00012438"/>
    </source>
</evidence>
<dbReference type="PANTHER" id="PTHR44936">
    <property type="entry name" value="SENSOR PROTEIN CREC"/>
    <property type="match status" value="1"/>
</dbReference>
<accession>A0ABX1TD14</accession>
<feature type="domain" description="Histidine kinase" evidence="7">
    <location>
        <begin position="132"/>
        <end position="330"/>
    </location>
</feature>
<evidence type="ECO:0000313" key="8">
    <source>
        <dbReference type="EMBL" id="NMQ06273.1"/>
    </source>
</evidence>
<evidence type="ECO:0000256" key="4">
    <source>
        <dbReference type="ARBA" id="ARBA00022741"/>
    </source>
</evidence>
<dbReference type="SUPFAM" id="SSF55874">
    <property type="entry name" value="ATPase domain of HSP90 chaperone/DNA topoisomerase II/histidine kinase"/>
    <property type="match status" value="1"/>
</dbReference>
<dbReference type="PROSITE" id="PS50109">
    <property type="entry name" value="HIS_KIN"/>
    <property type="match status" value="1"/>
</dbReference>
<dbReference type="InterPro" id="IPR005467">
    <property type="entry name" value="His_kinase_dom"/>
</dbReference>
<dbReference type="SMART" id="SM00387">
    <property type="entry name" value="HATPase_c"/>
    <property type="match status" value="1"/>
</dbReference>
<dbReference type="InterPro" id="IPR003594">
    <property type="entry name" value="HATPase_dom"/>
</dbReference>
<evidence type="ECO:0000259" key="7">
    <source>
        <dbReference type="PROSITE" id="PS50109"/>
    </source>
</evidence>
<comment type="caution">
    <text evidence="8">The sequence shown here is derived from an EMBL/GenBank/DDBJ whole genome shotgun (WGS) entry which is preliminary data.</text>
</comment>
<comment type="catalytic activity">
    <reaction evidence="1">
        <text>ATP + protein L-histidine = ADP + protein N-phospho-L-histidine.</text>
        <dbReference type="EC" id="2.7.13.3"/>
    </reaction>
</comment>
<keyword evidence="3" id="KW-0808">Transferase</keyword>
<protein>
    <recommendedName>
        <fullName evidence="2">histidine kinase</fullName>
        <ecNumber evidence="2">2.7.13.3</ecNumber>
    </recommendedName>
</protein>
<evidence type="ECO:0000313" key="9">
    <source>
        <dbReference type="Proteomes" id="UP000886469"/>
    </source>
</evidence>
<dbReference type="InterPro" id="IPR050980">
    <property type="entry name" value="2C_sensor_his_kinase"/>
</dbReference>
<proteinExistence type="predicted"/>
<name>A0ABX1TD14_9PROT</name>
<dbReference type="PANTHER" id="PTHR44936:SF10">
    <property type="entry name" value="SENSOR PROTEIN RSTB"/>
    <property type="match status" value="1"/>
</dbReference>
<dbReference type="GO" id="GO:0016301">
    <property type="term" value="F:kinase activity"/>
    <property type="evidence" value="ECO:0007669"/>
    <property type="project" value="UniProtKB-KW"/>
</dbReference>
<reference evidence="8" key="1">
    <citation type="submission" date="2019-03" db="EMBL/GenBank/DDBJ databases">
        <title>Metabolic reconstructions from genomes of highly enriched 'Candidatus Accumulibacter' and 'Candidatus Competibacter' bioreactor populations.</title>
        <authorList>
            <person name="Annavajhala M.K."/>
            <person name="Welles L."/>
            <person name="Abbas B."/>
            <person name="Sorokin D."/>
            <person name="Park H."/>
            <person name="Van Loosdrecht M."/>
            <person name="Chandran K."/>
        </authorList>
    </citation>
    <scope>NUCLEOTIDE SEQUENCE</scope>
    <source>
        <strain evidence="8">SBR_L</strain>
    </source>
</reference>
<dbReference type="EC" id="2.7.13.3" evidence="2"/>
<organism evidence="8 9">
    <name type="scientific">Candidatus Accumulibacter contiguus</name>
    <dbReference type="NCBI Taxonomy" id="2954381"/>
    <lineage>
        <taxon>Bacteria</taxon>
        <taxon>Pseudomonadati</taxon>
        <taxon>Pseudomonadota</taxon>
        <taxon>Betaproteobacteria</taxon>
        <taxon>Candidatus Accumulibacter</taxon>
    </lineage>
</organism>
<evidence type="ECO:0000256" key="6">
    <source>
        <dbReference type="ARBA" id="ARBA00022840"/>
    </source>
</evidence>
<evidence type="ECO:0000256" key="3">
    <source>
        <dbReference type="ARBA" id="ARBA00022679"/>
    </source>
</evidence>